<organism evidence="1">
    <name type="scientific">Lentimicrobium saccharophilum</name>
    <dbReference type="NCBI Taxonomy" id="1678841"/>
    <lineage>
        <taxon>Bacteria</taxon>
        <taxon>Pseudomonadati</taxon>
        <taxon>Bacteroidota</taxon>
        <taxon>Bacteroidia</taxon>
        <taxon>Bacteroidales</taxon>
        <taxon>Lentimicrobiaceae</taxon>
        <taxon>Lentimicrobium</taxon>
    </lineage>
</organism>
<dbReference type="GO" id="GO:0008168">
    <property type="term" value="F:methyltransferase activity"/>
    <property type="evidence" value="ECO:0007669"/>
    <property type="project" value="UniProtKB-KW"/>
</dbReference>
<reference evidence="1" key="1">
    <citation type="journal article" date="2015" name="Genome Announc.">
        <title>Draft Genome Sequence of Bacteroidales Strain TBC1, a Novel Isolate from a Methanogenic Wastewater Treatment System.</title>
        <authorList>
            <person name="Tourlousse D.M."/>
            <person name="Matsuura N."/>
            <person name="Sun L."/>
            <person name="Toyonaga M."/>
            <person name="Kuroda K."/>
            <person name="Ohashi A."/>
            <person name="Cruz R."/>
            <person name="Yamaguchi T."/>
            <person name="Sekiguchi Y."/>
        </authorList>
    </citation>
    <scope>NUCLEOTIDE SEQUENCE [LARGE SCALE GENOMIC DNA]</scope>
    <source>
        <strain evidence="1">TBC1</strain>
    </source>
</reference>
<dbReference type="GO" id="GO:0032259">
    <property type="term" value="P:methylation"/>
    <property type="evidence" value="ECO:0007669"/>
    <property type="project" value="UniProtKB-KW"/>
</dbReference>
<dbReference type="InterPro" id="IPR029063">
    <property type="entry name" value="SAM-dependent_MTases_sf"/>
</dbReference>
<keyword evidence="1" id="KW-0489">Methyltransferase</keyword>
<accession>A0A0S7C075</accession>
<gene>
    <name evidence="1" type="ORF">TBC1_11538</name>
</gene>
<keyword evidence="1" id="KW-0808">Transferase</keyword>
<dbReference type="PATRIC" id="fig|1678841.3.peg.614"/>
<evidence type="ECO:0000313" key="1">
    <source>
        <dbReference type="EMBL" id="GAP42409.1"/>
    </source>
</evidence>
<sequence>MLNKIKILFRFLTYRLKAKTKHAVHSPFVYDFICNVLEDKTVYPDYKTVEQQVIRLRRNPNSIETVDFGARKGRTGYTTKLRKVKEIAATTGIPRKYGRLLFRIVRYFKPETMLELGTSAGISTMYQAIAAPSATIKTIEGCASTAALAQESLNSAGCSNVSLVMGNFNKVLPETLGSLLKVDYAFIDGNHTYEATVNYFGEIAAKSGNDALLIFHDIHWSAEMEKAWEEIIKHPRVTVTIDLFDMGLVFFRRELSRQHFVIRF</sequence>
<dbReference type="SUPFAM" id="SSF53335">
    <property type="entry name" value="S-adenosyl-L-methionine-dependent methyltransferases"/>
    <property type="match status" value="1"/>
</dbReference>
<dbReference type="OrthoDB" id="5464618at2"/>
<keyword evidence="2" id="KW-1185">Reference proteome</keyword>
<name>A0A0S7C075_9BACT</name>
<dbReference type="Pfam" id="PF13578">
    <property type="entry name" value="Methyltransf_24"/>
    <property type="match status" value="1"/>
</dbReference>
<proteinExistence type="predicted"/>
<dbReference type="STRING" id="1678841.TBC1_11538"/>
<dbReference type="Gene3D" id="3.40.50.150">
    <property type="entry name" value="Vaccinia Virus protein VP39"/>
    <property type="match status" value="1"/>
</dbReference>
<dbReference type="AlphaFoldDB" id="A0A0S7C075"/>
<dbReference type="RefSeq" id="WP_062038113.1">
    <property type="nucleotide sequence ID" value="NZ_DF968182.1"/>
</dbReference>
<evidence type="ECO:0000313" key="2">
    <source>
        <dbReference type="Proteomes" id="UP000053091"/>
    </source>
</evidence>
<protein>
    <submittedName>
        <fullName evidence="1">Predicted O-methyltransferase YrrM</fullName>
    </submittedName>
</protein>
<dbReference type="Proteomes" id="UP000053091">
    <property type="component" value="Unassembled WGS sequence"/>
</dbReference>
<dbReference type="EMBL" id="DF968182">
    <property type="protein sequence ID" value="GAP42409.1"/>
    <property type="molecule type" value="Genomic_DNA"/>
</dbReference>